<dbReference type="Pfam" id="PF00931">
    <property type="entry name" value="NB-ARC"/>
    <property type="match status" value="1"/>
</dbReference>
<keyword evidence="2" id="KW-0677">Repeat</keyword>
<dbReference type="PRINTS" id="PR00364">
    <property type="entry name" value="DISEASERSIST"/>
</dbReference>
<gene>
    <name evidence="6" type="ORF">NIES1031_21050</name>
</gene>
<dbReference type="PROSITE" id="PS50294">
    <property type="entry name" value="WD_REPEATS_REGION"/>
    <property type="match status" value="12"/>
</dbReference>
<dbReference type="Proteomes" id="UP000185984">
    <property type="component" value="Unassembled WGS sequence"/>
</dbReference>
<evidence type="ECO:0000259" key="4">
    <source>
        <dbReference type="Pfam" id="PF00931"/>
    </source>
</evidence>
<evidence type="ECO:0000256" key="3">
    <source>
        <dbReference type="PROSITE-ProRule" id="PRU00221"/>
    </source>
</evidence>
<evidence type="ECO:0000313" key="6">
    <source>
        <dbReference type="EMBL" id="OKH21961.1"/>
    </source>
</evidence>
<proteinExistence type="predicted"/>
<dbReference type="SMART" id="SM00320">
    <property type="entry name" value="WD40"/>
    <property type="match status" value="14"/>
</dbReference>
<dbReference type="InterPro" id="IPR058651">
    <property type="entry name" value="HTH_VMAP-M9"/>
</dbReference>
<feature type="repeat" description="WD" evidence="3">
    <location>
        <begin position="1010"/>
        <end position="1050"/>
    </location>
</feature>
<keyword evidence="1 3" id="KW-0853">WD repeat</keyword>
<dbReference type="STRING" id="247279.NIES1031_21050"/>
<feature type="domain" description="vWA-MoxR associated protein N-terminal HTH" evidence="5">
    <location>
        <begin position="1"/>
        <end position="80"/>
    </location>
</feature>
<feature type="repeat" description="WD" evidence="3">
    <location>
        <begin position="720"/>
        <end position="761"/>
    </location>
</feature>
<evidence type="ECO:0000313" key="7">
    <source>
        <dbReference type="Proteomes" id="UP000185984"/>
    </source>
</evidence>
<dbReference type="Pfam" id="PF00805">
    <property type="entry name" value="Pentapeptide"/>
    <property type="match status" value="1"/>
</dbReference>
<dbReference type="RefSeq" id="WP_073551409.1">
    <property type="nucleotide sequence ID" value="NZ_CAWMVK010000016.1"/>
</dbReference>
<sequence length="1224" mass="136055">MNVEEAIDVVEKLLEQGRLNKAQEIVFRQSWEGKSYMEIAKASGYDTGYIKDTGSHLWQLLTKVFGKKVTKNNFQSVVLRYARVVPKELNNLATVRWRTASTPNEILSKISSIQALSTPLVTIQEEISTQHDWGGAPDISIFYGRTEELATLQQWIVQDRCRLVTLLGMGGIGKTSVSVKLAQEIHTDFEYIIWRSLRNAPPIQDLLTNLILFFSNQQETINDLPESVEAKISYLIEYLRASRCLLILDNAETILRQGERAGYYLEGYEEYGQLLRCIAQTPHQSCAILTSREKPRGLASYEGIALPVRSLHLRGLTEVEAKEIFATKGLFCSTLQQQLLLEHYRGNPLALKIVATNIQELFDGDVAQFLAQGTAVFGDIWDLLAQQFTRLSIAEQQIMYWLAINREPITLAELKQDILPLILPREVLEALESLQQRSLIEKATSITLKNTARFTQQPAVMEYVIDQFVTTICNEITTLDINLFNTHALIKAQTKDYIRDAQARFIVQPLVDMLLASFRNKKRIEEHLERILQHLRTSLASGYGGGNILNLLIHLQTDLSHYDFSEMSVWQAYLKNANLQHVNLQYADLTNSAFSENFGCILAMTYSPDGEIIATAGEAGQIRLWRVTDMKPILTWKGHIRWILAVAFSPDGTILATGSDDRTVKLWDAHTGELLQTLQGHASWVWSLAFSPDGTILATGSDDRTVKLWDITTGQVLQSFQEHTNRVESVNFNPQGTILASGSNDGSIRLWNVMSGQAVQLTESAQPIRVIAFSVDGALLASGGDDGNVTLWDLTSGNCLRLQGHTYLVQSLAFSPDRQTLASGSHDKNIKLWDLTTGQCTKTLQGHASRVWAIAFSPDGQTLASGSDDRLLKLWDVETGKALKTLWGYTNLVRVVVFSPDGSLLATGSSDRTVRLWDIHTGKVVKAFQGHTRGILSTAFSHNGQILASASEKINLWNVASGKLMRTLQGHTNWVWSVAFHSQDNILASASGDHTVKLWNVATGRCLRTLVGHTNWVWSVAFHPQGRILASSGDVTVRLWDVVTGECIKVLQGHTNGVWSVAFHPQGKILASASDDYTVKLWDVDTGACLQTLQEHTNGVWSVAFSPDGECLASASDDKTLKLWEVSTGKCLQTFQGHSDRVTSVSFHPQGKLLASGEQEEQIKLWDLDTGECLTTIRSERPYEGMNITGVTGLTEAQIAMLKALGAVEREAAEEPAPCGWLPR</sequence>
<feature type="repeat" description="WD" evidence="3">
    <location>
        <begin position="844"/>
        <end position="885"/>
    </location>
</feature>
<feature type="repeat" description="WD" evidence="3">
    <location>
        <begin position="636"/>
        <end position="677"/>
    </location>
</feature>
<dbReference type="InterPro" id="IPR001680">
    <property type="entry name" value="WD40_rpt"/>
</dbReference>
<organism evidence="6 7">
    <name type="scientific">Chroogloeocystis siderophila 5.2 s.c.1</name>
    <dbReference type="NCBI Taxonomy" id="247279"/>
    <lineage>
        <taxon>Bacteria</taxon>
        <taxon>Bacillati</taxon>
        <taxon>Cyanobacteriota</taxon>
        <taxon>Cyanophyceae</taxon>
        <taxon>Oscillatoriophycideae</taxon>
        <taxon>Chroococcales</taxon>
        <taxon>Chroococcaceae</taxon>
        <taxon>Chroogloeocystis</taxon>
    </lineage>
</organism>
<dbReference type="Pfam" id="PF26355">
    <property type="entry name" value="HTH_VMAP-M9"/>
    <property type="match status" value="1"/>
</dbReference>
<dbReference type="PROSITE" id="PS00678">
    <property type="entry name" value="WD_REPEATS_1"/>
    <property type="match status" value="11"/>
</dbReference>
<dbReference type="Pfam" id="PF00400">
    <property type="entry name" value="WD40"/>
    <property type="match status" value="9"/>
</dbReference>
<feature type="repeat" description="WD" evidence="3">
    <location>
        <begin position="886"/>
        <end position="927"/>
    </location>
</feature>
<dbReference type="Gene3D" id="2.130.10.10">
    <property type="entry name" value="YVTN repeat-like/Quinoprotein amine dehydrogenase"/>
    <property type="match status" value="6"/>
</dbReference>
<feature type="repeat" description="WD" evidence="3">
    <location>
        <begin position="802"/>
        <end position="843"/>
    </location>
</feature>
<dbReference type="PANTHER" id="PTHR22847">
    <property type="entry name" value="WD40 REPEAT PROTEIN"/>
    <property type="match status" value="1"/>
</dbReference>
<dbReference type="GO" id="GO:0043531">
    <property type="term" value="F:ADP binding"/>
    <property type="evidence" value="ECO:0007669"/>
    <property type="project" value="InterPro"/>
</dbReference>
<dbReference type="InterPro" id="IPR020472">
    <property type="entry name" value="WD40_PAC1"/>
</dbReference>
<protein>
    <submittedName>
        <fullName evidence="6">Uncharacterized protein</fullName>
    </submittedName>
</protein>
<dbReference type="OrthoDB" id="434800at2"/>
<dbReference type="SMART" id="SM00564">
    <property type="entry name" value="PQQ"/>
    <property type="match status" value="3"/>
</dbReference>
<feature type="repeat" description="WD" evidence="3">
    <location>
        <begin position="1051"/>
        <end position="1092"/>
    </location>
</feature>
<feature type="repeat" description="WD" evidence="3">
    <location>
        <begin position="1135"/>
        <end position="1176"/>
    </location>
</feature>
<dbReference type="SUPFAM" id="SSF50998">
    <property type="entry name" value="Quinoprotein alcohol dehydrogenase-like"/>
    <property type="match status" value="2"/>
</dbReference>
<feature type="repeat" description="WD" evidence="3">
    <location>
        <begin position="1093"/>
        <end position="1134"/>
    </location>
</feature>
<dbReference type="PRINTS" id="PR00320">
    <property type="entry name" value="GPROTEINBRPT"/>
</dbReference>
<dbReference type="Pfam" id="PF25173">
    <property type="entry name" value="Beta-prop_WDR3_1st"/>
    <property type="match status" value="1"/>
</dbReference>
<dbReference type="InterPro" id="IPR002182">
    <property type="entry name" value="NB-ARC"/>
</dbReference>
<dbReference type="InterPro" id="IPR027417">
    <property type="entry name" value="P-loop_NTPase"/>
</dbReference>
<dbReference type="AlphaFoldDB" id="A0A1U7HEJ5"/>
<keyword evidence="7" id="KW-1185">Reference proteome</keyword>
<dbReference type="CDD" id="cd00200">
    <property type="entry name" value="WD40"/>
    <property type="match status" value="2"/>
</dbReference>
<feature type="repeat" description="WD" evidence="3">
    <location>
        <begin position="968"/>
        <end position="1009"/>
    </location>
</feature>
<evidence type="ECO:0000256" key="1">
    <source>
        <dbReference type="ARBA" id="ARBA00022574"/>
    </source>
</evidence>
<dbReference type="InterPro" id="IPR018391">
    <property type="entry name" value="PQQ_b-propeller_rpt"/>
</dbReference>
<dbReference type="SUPFAM" id="SSF141571">
    <property type="entry name" value="Pentapeptide repeat-like"/>
    <property type="match status" value="1"/>
</dbReference>
<feature type="repeat" description="WD" evidence="3">
    <location>
        <begin position="594"/>
        <end position="635"/>
    </location>
</feature>
<dbReference type="InterPro" id="IPR019775">
    <property type="entry name" value="WD40_repeat_CS"/>
</dbReference>
<feature type="repeat" description="WD" evidence="3">
    <location>
        <begin position="678"/>
        <end position="719"/>
    </location>
</feature>
<dbReference type="InterPro" id="IPR001646">
    <property type="entry name" value="5peptide_repeat"/>
</dbReference>
<dbReference type="InterPro" id="IPR015943">
    <property type="entry name" value="WD40/YVTN_repeat-like_dom_sf"/>
</dbReference>
<dbReference type="PANTHER" id="PTHR22847:SF637">
    <property type="entry name" value="WD REPEAT DOMAIN 5B"/>
    <property type="match status" value="1"/>
</dbReference>
<comment type="caution">
    <text evidence="6">The sequence shown here is derived from an EMBL/GenBank/DDBJ whole genome shotgun (WGS) entry which is preliminary data.</text>
</comment>
<accession>A0A1U7HEJ5</accession>
<evidence type="ECO:0000259" key="5">
    <source>
        <dbReference type="Pfam" id="PF26355"/>
    </source>
</evidence>
<feature type="repeat" description="WD" evidence="3">
    <location>
        <begin position="761"/>
        <end position="802"/>
    </location>
</feature>
<dbReference type="PROSITE" id="PS50082">
    <property type="entry name" value="WD_REPEATS_2"/>
    <property type="match status" value="13"/>
</dbReference>
<dbReference type="InterPro" id="IPR011047">
    <property type="entry name" value="Quinoprotein_ADH-like_sf"/>
</dbReference>
<dbReference type="Gene3D" id="3.40.50.300">
    <property type="entry name" value="P-loop containing nucleotide triphosphate hydrolases"/>
    <property type="match status" value="1"/>
</dbReference>
<name>A0A1U7HEJ5_9CHRO</name>
<dbReference type="EMBL" id="MRCC01000023">
    <property type="protein sequence ID" value="OKH21961.1"/>
    <property type="molecule type" value="Genomic_DNA"/>
</dbReference>
<dbReference type="SUPFAM" id="SSF52540">
    <property type="entry name" value="P-loop containing nucleoside triphosphate hydrolases"/>
    <property type="match status" value="1"/>
</dbReference>
<reference evidence="6 7" key="1">
    <citation type="submission" date="2016-11" db="EMBL/GenBank/DDBJ databases">
        <title>Draft Genome Sequences of Nine Cyanobacterial Strains from Diverse Habitats.</title>
        <authorList>
            <person name="Zhu T."/>
            <person name="Hou S."/>
            <person name="Lu X."/>
            <person name="Hess W.R."/>
        </authorList>
    </citation>
    <scope>NUCLEOTIDE SEQUENCE [LARGE SCALE GENOMIC DNA]</scope>
    <source>
        <strain evidence="6 7">5.2 s.c.1</strain>
    </source>
</reference>
<feature type="domain" description="NB-ARC" evidence="4">
    <location>
        <begin position="148"/>
        <end position="250"/>
    </location>
</feature>
<evidence type="ECO:0000256" key="2">
    <source>
        <dbReference type="ARBA" id="ARBA00022737"/>
    </source>
</evidence>